<dbReference type="RefSeq" id="WP_376979360.1">
    <property type="nucleotide sequence ID" value="NZ_JBHLSV010000006.1"/>
</dbReference>
<dbReference type="SUPFAM" id="SSF55347">
    <property type="entry name" value="Glyceraldehyde-3-phosphate dehydrogenase-like, C-terminal domain"/>
    <property type="match status" value="1"/>
</dbReference>
<protein>
    <submittedName>
        <fullName evidence="4">Gfo/Idh/MocA family protein</fullName>
    </submittedName>
</protein>
<gene>
    <name evidence="4" type="ORF">ACFFF6_06675</name>
</gene>
<comment type="caution">
    <text evidence="4">The sequence shown here is derived from an EMBL/GenBank/DDBJ whole genome shotgun (WGS) entry which is preliminary data.</text>
</comment>
<dbReference type="SUPFAM" id="SSF51735">
    <property type="entry name" value="NAD(P)-binding Rossmann-fold domains"/>
    <property type="match status" value="1"/>
</dbReference>
<dbReference type="InterPro" id="IPR036291">
    <property type="entry name" value="NAD(P)-bd_dom_sf"/>
</dbReference>
<organism evidence="4 5">
    <name type="scientific">Brachybacterium hainanense</name>
    <dbReference type="NCBI Taxonomy" id="1541174"/>
    <lineage>
        <taxon>Bacteria</taxon>
        <taxon>Bacillati</taxon>
        <taxon>Actinomycetota</taxon>
        <taxon>Actinomycetes</taxon>
        <taxon>Micrococcales</taxon>
        <taxon>Dermabacteraceae</taxon>
        <taxon>Brachybacterium</taxon>
    </lineage>
</organism>
<dbReference type="InterPro" id="IPR055170">
    <property type="entry name" value="GFO_IDH_MocA-like_dom"/>
</dbReference>
<feature type="domain" description="Gfo/Idh/MocA-like oxidoreductase N-terminal" evidence="2">
    <location>
        <begin position="12"/>
        <end position="119"/>
    </location>
</feature>
<evidence type="ECO:0000259" key="3">
    <source>
        <dbReference type="Pfam" id="PF22725"/>
    </source>
</evidence>
<evidence type="ECO:0000313" key="5">
    <source>
        <dbReference type="Proteomes" id="UP001589793"/>
    </source>
</evidence>
<reference evidence="4 5" key="1">
    <citation type="submission" date="2024-09" db="EMBL/GenBank/DDBJ databases">
        <authorList>
            <person name="Sun Q."/>
            <person name="Mori K."/>
        </authorList>
    </citation>
    <scope>NUCLEOTIDE SEQUENCE [LARGE SCALE GENOMIC DNA]</scope>
    <source>
        <strain evidence="4 5">CICC 10874</strain>
    </source>
</reference>
<keyword evidence="1" id="KW-0520">NAD</keyword>
<proteinExistence type="predicted"/>
<evidence type="ECO:0000259" key="2">
    <source>
        <dbReference type="Pfam" id="PF01408"/>
    </source>
</evidence>
<dbReference type="Gene3D" id="3.40.50.720">
    <property type="entry name" value="NAD(P)-binding Rossmann-like Domain"/>
    <property type="match status" value="1"/>
</dbReference>
<dbReference type="EMBL" id="JBHLSV010000006">
    <property type="protein sequence ID" value="MFC0673634.1"/>
    <property type="molecule type" value="Genomic_DNA"/>
</dbReference>
<dbReference type="InterPro" id="IPR000683">
    <property type="entry name" value="Gfo/Idh/MocA-like_OxRdtase_N"/>
</dbReference>
<dbReference type="InterPro" id="IPR052515">
    <property type="entry name" value="Gfo/Idh/MocA_Oxidoreductase"/>
</dbReference>
<dbReference type="Proteomes" id="UP001589793">
    <property type="component" value="Unassembled WGS sequence"/>
</dbReference>
<evidence type="ECO:0000313" key="4">
    <source>
        <dbReference type="EMBL" id="MFC0673634.1"/>
    </source>
</evidence>
<evidence type="ECO:0000256" key="1">
    <source>
        <dbReference type="ARBA" id="ARBA00023027"/>
    </source>
</evidence>
<dbReference type="PANTHER" id="PTHR43249">
    <property type="entry name" value="UDP-N-ACETYL-2-AMINO-2-DEOXY-D-GLUCURONATE OXIDASE"/>
    <property type="match status" value="1"/>
</dbReference>
<dbReference type="Pfam" id="PF22725">
    <property type="entry name" value="GFO_IDH_MocA_C3"/>
    <property type="match status" value="1"/>
</dbReference>
<dbReference type="Gene3D" id="3.30.360.10">
    <property type="entry name" value="Dihydrodipicolinate Reductase, domain 2"/>
    <property type="match status" value="1"/>
</dbReference>
<name>A0ABV6R9G8_9MICO</name>
<feature type="domain" description="GFO/IDH/MocA-like oxidoreductase" evidence="3">
    <location>
        <begin position="140"/>
        <end position="263"/>
    </location>
</feature>
<accession>A0ABV6R9G8</accession>
<dbReference type="Pfam" id="PF01408">
    <property type="entry name" value="GFO_IDH_MocA"/>
    <property type="match status" value="1"/>
</dbReference>
<dbReference type="PANTHER" id="PTHR43249:SF1">
    <property type="entry name" value="D-GLUCOSIDE 3-DEHYDROGENASE"/>
    <property type="match status" value="1"/>
</dbReference>
<keyword evidence="5" id="KW-1185">Reference proteome</keyword>
<sequence>MTAQPAAPLPPLRVAVAGAGVIGAHHCRVIADTPGIELGAVVDVDLERAADMAAEHGVPAVGSLAEALAPTHGIDVVAVCTPSGLHAVLAIEAMEAGRHVVIEKPIDVVDERAARIDEARIASGVQAAVISQHRFDPGTEQVQAALDGGRLGRVTSAIASVPWWRSQDYYDSGAWRGTVALDGGGALMNQGVHTVDLLCAFLGRPLEVFGYTALLAHEGIEVEDTAAGVVRFESGALGLLHATTAAFTDEAVRVQVFGDRGSALLEGDRLVSLTGMDDVPAEAAAPAGPSAHRLQYEDLIRAIRTGGQVRVGTREARTALAVVNGLYESARRGAPVAIPRF</sequence>